<feature type="domain" description="Na+/H+ antiporter NhaC-like C-terminal" evidence="7">
    <location>
        <begin position="106"/>
        <end position="440"/>
    </location>
</feature>
<evidence type="ECO:0000256" key="5">
    <source>
        <dbReference type="ARBA" id="ARBA00023136"/>
    </source>
</evidence>
<protein>
    <submittedName>
        <fullName evidence="8">Na+/H+ antiporter NhaC family protein</fullName>
    </submittedName>
</protein>
<dbReference type="Proteomes" id="UP000779508">
    <property type="component" value="Unassembled WGS sequence"/>
</dbReference>
<comment type="subcellular location">
    <subcellularLocation>
        <location evidence="1">Cell membrane</location>
        <topology evidence="1">Multi-pass membrane protein</topology>
    </subcellularLocation>
</comment>
<evidence type="ECO:0000256" key="6">
    <source>
        <dbReference type="SAM" id="Phobius"/>
    </source>
</evidence>
<evidence type="ECO:0000313" key="8">
    <source>
        <dbReference type="EMBL" id="MBU5675148.1"/>
    </source>
</evidence>
<reference evidence="8 9" key="1">
    <citation type="submission" date="2021-06" db="EMBL/GenBank/DDBJ databases">
        <authorList>
            <person name="Sun Q."/>
            <person name="Li D."/>
        </authorList>
    </citation>
    <scope>NUCLEOTIDE SEQUENCE [LARGE SCALE GENOMIC DNA]</scope>
    <source>
        <strain evidence="8 9">MSJ-5</strain>
    </source>
</reference>
<feature type="transmembrane region" description="Helical" evidence="6">
    <location>
        <begin position="204"/>
        <end position="224"/>
    </location>
</feature>
<accession>A0ABS6G0J6</accession>
<feature type="transmembrane region" description="Helical" evidence="6">
    <location>
        <begin position="292"/>
        <end position="313"/>
    </location>
</feature>
<comment type="caution">
    <text evidence="8">The sequence shown here is derived from an EMBL/GenBank/DDBJ whole genome shotgun (WGS) entry which is preliminary data.</text>
</comment>
<feature type="transmembrane region" description="Helical" evidence="6">
    <location>
        <begin position="423"/>
        <end position="440"/>
    </location>
</feature>
<feature type="transmembrane region" description="Helical" evidence="6">
    <location>
        <begin position="52"/>
        <end position="71"/>
    </location>
</feature>
<feature type="transmembrane region" description="Helical" evidence="6">
    <location>
        <begin position="12"/>
        <end position="32"/>
    </location>
</feature>
<dbReference type="EMBL" id="JAHLQK010000001">
    <property type="protein sequence ID" value="MBU5675148.1"/>
    <property type="molecule type" value="Genomic_DNA"/>
</dbReference>
<feature type="domain" description="Na+/H+ antiporter NhaC-like C-terminal" evidence="7">
    <location>
        <begin position="14"/>
        <end position="101"/>
    </location>
</feature>
<evidence type="ECO:0000256" key="2">
    <source>
        <dbReference type="ARBA" id="ARBA00022475"/>
    </source>
</evidence>
<sequence length="477" mass="51635">MVGALSDKWNAGTLIFTFCIGGMIGVVNKIGGTRAIAESLAKRATTARSAQIITWLMGMLIFFDDYSNTLIVGSTMQPLTDRVKVSREKLSYIVDSTAAPITGIALLSTWIGYELGLIKDAYTSLGMNVNSYEIFIQTIPYRFYCIYALIFVIIIAALNKDYGPMYKAEQRARLTGKVFSDEAKVMKNSEVSKIDLNKNVKYKAYNAIIPILTLIVVSFFAIWYSGYSFSEANISPFSLEGIRISFGNADVSIALMWSSVVASIIAILMGISQKILNLAESFDAWIEGSKSMLASCMVLVLAWSLGSITSSIGTADFLVGIVSDKFPTGLIPVIIFTISCIVSFATGTSWGTMAILIPMALPIANSFVLNGTADPSLILVTLGSVLTGSIFGDHCSPISDTTIMSSLSSGSDHIEHVKTQMPYALTVAFVTLISYVLVGILRLNPIFTIVVGICLLICIVQILGKNPEKDVLFKNEP</sequence>
<keyword evidence="9" id="KW-1185">Reference proteome</keyword>
<dbReference type="Pfam" id="PF03553">
    <property type="entry name" value="Na_H_antiporter"/>
    <property type="match status" value="2"/>
</dbReference>
<keyword evidence="3 6" id="KW-0812">Transmembrane</keyword>
<keyword evidence="2" id="KW-1003">Cell membrane</keyword>
<feature type="transmembrane region" description="Helical" evidence="6">
    <location>
        <begin position="333"/>
        <end position="357"/>
    </location>
</feature>
<feature type="transmembrane region" description="Helical" evidence="6">
    <location>
        <begin position="92"/>
        <end position="113"/>
    </location>
</feature>
<feature type="transmembrane region" description="Helical" evidence="6">
    <location>
        <begin position="244"/>
        <end position="271"/>
    </location>
</feature>
<gene>
    <name evidence="8" type="ORF">KQI88_01795</name>
</gene>
<evidence type="ECO:0000256" key="1">
    <source>
        <dbReference type="ARBA" id="ARBA00004651"/>
    </source>
</evidence>
<evidence type="ECO:0000259" key="7">
    <source>
        <dbReference type="Pfam" id="PF03553"/>
    </source>
</evidence>
<keyword evidence="4 6" id="KW-1133">Transmembrane helix</keyword>
<feature type="transmembrane region" description="Helical" evidence="6">
    <location>
        <begin position="446"/>
        <end position="464"/>
    </location>
</feature>
<feature type="transmembrane region" description="Helical" evidence="6">
    <location>
        <begin position="141"/>
        <end position="158"/>
    </location>
</feature>
<keyword evidence="5 6" id="KW-0472">Membrane</keyword>
<dbReference type="PANTHER" id="PTHR43478:SF1">
    <property type="entry name" value="NA+_H+ ANTIPORTER NHAC-LIKE C-TERMINAL DOMAIN-CONTAINING PROTEIN"/>
    <property type="match status" value="1"/>
</dbReference>
<evidence type="ECO:0000256" key="3">
    <source>
        <dbReference type="ARBA" id="ARBA00022692"/>
    </source>
</evidence>
<dbReference type="InterPro" id="IPR018461">
    <property type="entry name" value="Na/H_Antiport_NhaC-like_C"/>
</dbReference>
<organism evidence="8 9">
    <name type="scientific">Alkaliphilus flagellatus</name>
    <dbReference type="NCBI Taxonomy" id="2841507"/>
    <lineage>
        <taxon>Bacteria</taxon>
        <taxon>Bacillati</taxon>
        <taxon>Bacillota</taxon>
        <taxon>Clostridia</taxon>
        <taxon>Peptostreptococcales</taxon>
        <taxon>Natronincolaceae</taxon>
        <taxon>Alkaliphilus</taxon>
    </lineage>
</organism>
<evidence type="ECO:0000256" key="4">
    <source>
        <dbReference type="ARBA" id="ARBA00022989"/>
    </source>
</evidence>
<proteinExistence type="predicted"/>
<name>A0ABS6G0J6_9FIRM</name>
<evidence type="ECO:0000313" key="9">
    <source>
        <dbReference type="Proteomes" id="UP000779508"/>
    </source>
</evidence>
<dbReference type="PANTHER" id="PTHR43478">
    <property type="entry name" value="NA+/H+ ANTIPORTER-RELATED"/>
    <property type="match status" value="1"/>
</dbReference>